<dbReference type="Pfam" id="PF01426">
    <property type="entry name" value="BAH"/>
    <property type="match status" value="1"/>
</dbReference>
<reference evidence="8" key="1">
    <citation type="submission" date="2022-03" db="EMBL/GenBank/DDBJ databases">
        <authorList>
            <person name="Legras J.-L."/>
            <person name="Devillers H."/>
            <person name="Grondin C."/>
        </authorList>
    </citation>
    <scope>NUCLEOTIDE SEQUENCE</scope>
    <source>
        <strain evidence="8">CLIB 1423</strain>
    </source>
</reference>
<feature type="region of interest" description="Disordered" evidence="5">
    <location>
        <begin position="944"/>
        <end position="1052"/>
    </location>
</feature>
<evidence type="ECO:0000256" key="4">
    <source>
        <dbReference type="PROSITE-ProRule" id="PRU00146"/>
    </source>
</evidence>
<protein>
    <submittedName>
        <fullName evidence="8">Uncharacterized protein</fullName>
    </submittedName>
</protein>
<feature type="region of interest" description="Disordered" evidence="5">
    <location>
        <begin position="1066"/>
        <end position="1156"/>
    </location>
</feature>
<evidence type="ECO:0000256" key="3">
    <source>
        <dbReference type="ARBA" id="ARBA00022833"/>
    </source>
</evidence>
<dbReference type="Gene3D" id="3.30.40.10">
    <property type="entry name" value="Zinc/RING finger domain, C3HC4 (zinc finger)"/>
    <property type="match status" value="2"/>
</dbReference>
<feature type="region of interest" description="Disordered" evidence="5">
    <location>
        <begin position="189"/>
        <end position="208"/>
    </location>
</feature>
<feature type="compositionally biased region" description="Low complexity" evidence="5">
    <location>
        <begin position="278"/>
        <end position="304"/>
    </location>
</feature>
<feature type="region of interest" description="Disordered" evidence="5">
    <location>
        <begin position="267"/>
        <end position="304"/>
    </location>
</feature>
<keyword evidence="2 4" id="KW-0863">Zinc-finger</keyword>
<dbReference type="GO" id="GO:0003682">
    <property type="term" value="F:chromatin binding"/>
    <property type="evidence" value="ECO:0007669"/>
    <property type="project" value="InterPro"/>
</dbReference>
<dbReference type="PANTHER" id="PTHR47672:SF1">
    <property type="entry name" value="E3 UBIQUITIN-PROTEIN LIGASE SNT2"/>
    <property type="match status" value="1"/>
</dbReference>
<keyword evidence="1" id="KW-0479">Metal-binding</keyword>
<feature type="region of interest" description="Disordered" evidence="5">
    <location>
        <begin position="1645"/>
        <end position="1667"/>
    </location>
</feature>
<feature type="region of interest" description="Disordered" evidence="5">
    <location>
        <begin position="1"/>
        <end position="78"/>
    </location>
</feature>
<dbReference type="InterPro" id="IPR043151">
    <property type="entry name" value="BAH_sf"/>
</dbReference>
<evidence type="ECO:0000259" key="7">
    <source>
        <dbReference type="PROSITE" id="PS51038"/>
    </source>
</evidence>
<evidence type="ECO:0000256" key="1">
    <source>
        <dbReference type="ARBA" id="ARBA00022723"/>
    </source>
</evidence>
<dbReference type="Gene3D" id="2.30.30.490">
    <property type="match status" value="1"/>
</dbReference>
<name>A0A9P0QKF4_9ASCO</name>
<dbReference type="SUPFAM" id="SSF57903">
    <property type="entry name" value="FYVE/PHD zinc finger"/>
    <property type="match status" value="2"/>
</dbReference>
<dbReference type="EMBL" id="CAKXYY010000001">
    <property type="protein sequence ID" value="CAH2350198.1"/>
    <property type="molecule type" value="Genomic_DNA"/>
</dbReference>
<dbReference type="InterPro" id="IPR001965">
    <property type="entry name" value="Znf_PHD"/>
</dbReference>
<feature type="compositionally biased region" description="Polar residues" evidence="5">
    <location>
        <begin position="1144"/>
        <end position="1156"/>
    </location>
</feature>
<keyword evidence="3" id="KW-0862">Zinc</keyword>
<comment type="caution">
    <text evidence="8">The sequence shown here is derived from an EMBL/GenBank/DDBJ whole genome shotgun (WGS) entry which is preliminary data.</text>
</comment>
<dbReference type="GO" id="GO:0048189">
    <property type="term" value="C:Lid2 complex"/>
    <property type="evidence" value="ECO:0007669"/>
    <property type="project" value="TreeGrafter"/>
</dbReference>
<dbReference type="PANTHER" id="PTHR47672">
    <property type="entry name" value="E3 UBIQUITIN-PROTEIN LIGASE SNT2"/>
    <property type="match status" value="1"/>
</dbReference>
<organism evidence="8 9">
    <name type="scientific">[Candida] railenensis</name>
    <dbReference type="NCBI Taxonomy" id="45579"/>
    <lineage>
        <taxon>Eukaryota</taxon>
        <taxon>Fungi</taxon>
        <taxon>Dikarya</taxon>
        <taxon>Ascomycota</taxon>
        <taxon>Saccharomycotina</taxon>
        <taxon>Pichiomycetes</taxon>
        <taxon>Debaryomycetaceae</taxon>
        <taxon>Kurtzmaniella</taxon>
    </lineage>
</organism>
<feature type="compositionally biased region" description="Low complexity" evidence="5">
    <location>
        <begin position="953"/>
        <end position="975"/>
    </location>
</feature>
<feature type="compositionally biased region" description="Acidic residues" evidence="5">
    <location>
        <begin position="469"/>
        <end position="491"/>
    </location>
</feature>
<dbReference type="InterPro" id="IPR019787">
    <property type="entry name" value="Znf_PHD-finger"/>
</dbReference>
<dbReference type="Gene3D" id="1.10.10.60">
    <property type="entry name" value="Homeodomain-like"/>
    <property type="match status" value="1"/>
</dbReference>
<dbReference type="InterPro" id="IPR001025">
    <property type="entry name" value="BAH_dom"/>
</dbReference>
<dbReference type="Pfam" id="PF00628">
    <property type="entry name" value="PHD"/>
    <property type="match status" value="1"/>
</dbReference>
<dbReference type="InterPro" id="IPR013083">
    <property type="entry name" value="Znf_RING/FYVE/PHD"/>
</dbReference>
<dbReference type="GO" id="GO:0036205">
    <property type="term" value="P:histone catabolic process"/>
    <property type="evidence" value="ECO:0007669"/>
    <property type="project" value="TreeGrafter"/>
</dbReference>
<gene>
    <name evidence="8" type="ORF">CLIB1423_01S04720</name>
</gene>
<proteinExistence type="predicted"/>
<dbReference type="InterPro" id="IPR029617">
    <property type="entry name" value="Snt2"/>
</dbReference>
<dbReference type="SMART" id="SM00439">
    <property type="entry name" value="BAH"/>
    <property type="match status" value="1"/>
</dbReference>
<evidence type="ECO:0000259" key="6">
    <source>
        <dbReference type="PROSITE" id="PS50016"/>
    </source>
</evidence>
<dbReference type="InterPro" id="IPR011011">
    <property type="entry name" value="Znf_FYVE_PHD"/>
</dbReference>
<dbReference type="OrthoDB" id="336088at2759"/>
<feature type="compositionally biased region" description="Polar residues" evidence="5">
    <location>
        <begin position="1077"/>
        <end position="1092"/>
    </location>
</feature>
<keyword evidence="9" id="KW-1185">Reference proteome</keyword>
<dbReference type="GO" id="GO:0008270">
    <property type="term" value="F:zinc ion binding"/>
    <property type="evidence" value="ECO:0007669"/>
    <property type="project" value="UniProtKB-KW"/>
</dbReference>
<evidence type="ECO:0000313" key="9">
    <source>
        <dbReference type="Proteomes" id="UP000837801"/>
    </source>
</evidence>
<feature type="region of interest" description="Disordered" evidence="5">
    <location>
        <begin position="466"/>
        <end position="497"/>
    </location>
</feature>
<sequence>MSGRPKRKATNRAYNDTIDESIFEEQPQISKSASGSIKKRSKKKENSNTSSKIGTPASENSQDLKAANDNIPNGISAGGSSTSIPYNWQPMPEPVDYFSHKLNLKAAFVDVTTQTLSCPNQPLIPQTYNDSFQPVNTNNKRRKYVANKEMFTIKKHDFIYMVSEPPGEPYYIGSVMGFTKKEGSSTKYQDSIKDTTNSNKNSGATTGNNYEDAANYVFKIQWYYRPRDISKSTSDSRLLYASMHTDTCPLSSFRGLATVKHKQDIETGLVPVRTRNENGTGANSNGNGNSSSSSSSSSPSPTTPLELYSQQPNCFYFDKLFDRYMVKFYDIISTKSLLIESKNNDKNQNFLKALNKRFEFIFVEGTIAKAFINSFSLSSCNCEKCGQWCSNQDSVNCVVCNNHYHMHCLDPPLLKKPSRGFSWSCALCTKKHEMEHQRKKMIMLSHDNKSSNEMQLTNELSYISSPVSEAEDQDQEGEGDGIEEEEEEELDGFANSSSLVDGLPKFESMAKEFLKLDSNLSLEQRRIKEEWNMRYLGMHARLEDGVDIEDRSPYPRASTRLGARHQAINIPEYEDHPIIYYDNEKTLSVANGNSKRKVSKKARKNNNYSDVNEAEEDPAFIKLEVPKEFEDLPASDYPDWLQPRPKGYLERGEDDGEGRTCTLLYKPAVEDIDDNFQKLDRYVEMCYPIAEKKLRIIPTTPNFMDAILKTYMESRGNVEGSLKIVNSFTRDSLAEPTLTKEEIKKFEDGVRKYGSELYPTFKEVKSQSCAMIVRYYYLWKKTANGRKNWGNFEGRIQKKLQNIKEEEKVSKPATEIDFLASTEDDSSYENDRIQKAKNIMTCKHCSTHQSILWYRITGHDANPKSGSSNDKTLGLCFRCARIWRRYAVVWEDPQEVKKKNTRGAGGWKKKVEYELVRDAEKLFRESQKLGGGFNYNVAIPETSVLTPPVLPGSTTSSRKSSKPSNSTKKSVTSTTKGDEPPKKKRSIAKKNDTSKTTSALASTELKLETEPKSLEATSASAPPLKLKAKKASAPKVSAIEKKTVKSNSKNANLASNKKEVIAKASSKSVSSSSASANNLNKQFKAQDSTNSNGKRKRNAEPIKKAIKKRKDSDDKEAPEELQVPVPKIEKAVAKKAKKAKPTIPNLSESNNGSSDNTSAVVTNVHLLSKDASNDVLLANSNKNYVMIKFNKKGEKKLTMTRDILKNTIDQFRPRQLLEVGAQLPAYQIPAGTVVDLPFSVKERNCSVCQEVDAREESVLETLICSNCGVNVHASCVGASISSSIVKPVKEWLCEPCVNDLNPQFSTLYSCSLCLANESNYELTMLGSNKVRPDFLKPISDSGKWCHLLCALFNFECISFKTSPKRERAKVDNFPKIDASTGRISNSCSIESASEVYLKGYDTKCGICRSGNGSLIECDLCESKAGSVGDGSAVKYHPTCVQDASKFSIGFKISVEKTHINVDKEIRLVKIGELVGRLKPVISCPKHHDLKNTNFFNFRDIGKRVNTGEEKPVIHLFIEDILKAIDPSSKLTGPQAKANNYIKLTTMFERSEKKREERTYFRVLKQHEGSNKNHIAKVCKKCKVKVSPMWWPIGTSTVVNGDSHDDSSFSTSNGSVNGVGDTIVSADIPKIDQFYCQVCYHDEQESEEDEAKEGSKSPPATQSQSLLEMLSEPLTAEKFGLKSNTDKLPISSFGRSAISLGDILT</sequence>
<dbReference type="PROSITE" id="PS50016">
    <property type="entry name" value="ZF_PHD_2"/>
    <property type="match status" value="1"/>
</dbReference>
<feature type="domain" description="BAH" evidence="7">
    <location>
        <begin position="151"/>
        <end position="332"/>
    </location>
</feature>
<dbReference type="CDD" id="cd15497">
    <property type="entry name" value="PHD1_Snt2p_like"/>
    <property type="match status" value="1"/>
</dbReference>
<accession>A0A9P0QKF4</accession>
<dbReference type="SMART" id="SM00249">
    <property type="entry name" value="PHD"/>
    <property type="match status" value="3"/>
</dbReference>
<feature type="compositionally biased region" description="Low complexity" evidence="5">
    <location>
        <begin position="1066"/>
        <end position="1076"/>
    </location>
</feature>
<evidence type="ECO:0000256" key="2">
    <source>
        <dbReference type="ARBA" id="ARBA00022771"/>
    </source>
</evidence>
<dbReference type="GO" id="GO:0004842">
    <property type="term" value="F:ubiquitin-protein transferase activity"/>
    <property type="evidence" value="ECO:0007669"/>
    <property type="project" value="TreeGrafter"/>
</dbReference>
<feature type="compositionally biased region" description="Basic residues" evidence="5">
    <location>
        <begin position="1"/>
        <end position="10"/>
    </location>
</feature>
<evidence type="ECO:0000313" key="8">
    <source>
        <dbReference type="EMBL" id="CAH2350198.1"/>
    </source>
</evidence>
<feature type="domain" description="PHD-type" evidence="6">
    <location>
        <begin position="1242"/>
        <end position="1299"/>
    </location>
</feature>
<evidence type="ECO:0000256" key="5">
    <source>
        <dbReference type="SAM" id="MobiDB-lite"/>
    </source>
</evidence>
<dbReference type="Proteomes" id="UP000837801">
    <property type="component" value="Unassembled WGS sequence"/>
</dbReference>
<dbReference type="PROSITE" id="PS51038">
    <property type="entry name" value="BAH"/>
    <property type="match status" value="1"/>
</dbReference>